<accession>A0A5K7YRB6</accession>
<evidence type="ECO:0000256" key="1">
    <source>
        <dbReference type="SAM" id="Phobius"/>
    </source>
</evidence>
<gene>
    <name evidence="2" type="ORF">DSCA_47850</name>
</gene>
<keyword evidence="1" id="KW-0472">Membrane</keyword>
<dbReference type="KEGG" id="dalk:DSCA_47850"/>
<dbReference type="AlphaFoldDB" id="A0A5K7YRB6"/>
<keyword evidence="3" id="KW-1185">Reference proteome</keyword>
<name>A0A5K7YRB6_9BACT</name>
<feature type="transmembrane region" description="Helical" evidence="1">
    <location>
        <begin position="44"/>
        <end position="65"/>
    </location>
</feature>
<keyword evidence="1" id="KW-1133">Transmembrane helix</keyword>
<dbReference type="Proteomes" id="UP000427906">
    <property type="component" value="Chromosome"/>
</dbReference>
<keyword evidence="1" id="KW-0812">Transmembrane</keyword>
<evidence type="ECO:0000313" key="3">
    <source>
        <dbReference type="Proteomes" id="UP000427906"/>
    </source>
</evidence>
<dbReference type="EMBL" id="AP021874">
    <property type="protein sequence ID" value="BBO70855.1"/>
    <property type="molecule type" value="Genomic_DNA"/>
</dbReference>
<evidence type="ECO:0000313" key="2">
    <source>
        <dbReference type="EMBL" id="BBO70855.1"/>
    </source>
</evidence>
<protein>
    <submittedName>
        <fullName evidence="2">Uncharacterized protein</fullName>
    </submittedName>
</protein>
<reference evidence="2 3" key="1">
    <citation type="submission" date="2019-11" db="EMBL/GenBank/DDBJ databases">
        <title>Comparative genomics of hydrocarbon-degrading Desulfosarcina strains.</title>
        <authorList>
            <person name="Watanabe M."/>
            <person name="Kojima H."/>
            <person name="Fukui M."/>
        </authorList>
    </citation>
    <scope>NUCLEOTIDE SEQUENCE [LARGE SCALE GENOMIC DNA]</scope>
    <source>
        <strain evidence="2 3">PL12</strain>
    </source>
</reference>
<sequence>MAIHLLPLAKLALMAGKAGTSKTAGTAMVKQAASISTRGPMPGWLVKGALAGLIGFKLLFLLVLAHQRNLFQSPSRVGYACEHCRFFINLNEIARTFHARLVDKEFMFTGKCPGCSEIISIPDSALKGNR</sequence>
<proteinExistence type="predicted"/>
<organism evidence="2 3">
    <name type="scientific">Desulfosarcina alkanivorans</name>
    <dbReference type="NCBI Taxonomy" id="571177"/>
    <lineage>
        <taxon>Bacteria</taxon>
        <taxon>Pseudomonadati</taxon>
        <taxon>Thermodesulfobacteriota</taxon>
        <taxon>Desulfobacteria</taxon>
        <taxon>Desulfobacterales</taxon>
        <taxon>Desulfosarcinaceae</taxon>
        <taxon>Desulfosarcina</taxon>
    </lineage>
</organism>